<organism evidence="2 3">
    <name type="scientific">Aspergillus homomorphus (strain CBS 101889)</name>
    <dbReference type="NCBI Taxonomy" id="1450537"/>
    <lineage>
        <taxon>Eukaryota</taxon>
        <taxon>Fungi</taxon>
        <taxon>Dikarya</taxon>
        <taxon>Ascomycota</taxon>
        <taxon>Pezizomycotina</taxon>
        <taxon>Eurotiomycetes</taxon>
        <taxon>Eurotiomycetidae</taxon>
        <taxon>Eurotiales</taxon>
        <taxon>Aspergillaceae</taxon>
        <taxon>Aspergillus</taxon>
        <taxon>Aspergillus subgen. Circumdati</taxon>
    </lineage>
</organism>
<reference evidence="2 3" key="1">
    <citation type="submission" date="2018-02" db="EMBL/GenBank/DDBJ databases">
        <title>The genomes of Aspergillus section Nigri reveals drivers in fungal speciation.</title>
        <authorList>
            <consortium name="DOE Joint Genome Institute"/>
            <person name="Vesth T.C."/>
            <person name="Nybo J."/>
            <person name="Theobald S."/>
            <person name="Brandl J."/>
            <person name="Frisvad J.C."/>
            <person name="Nielsen K.F."/>
            <person name="Lyhne E.K."/>
            <person name="Kogle M.E."/>
            <person name="Kuo A."/>
            <person name="Riley R."/>
            <person name="Clum A."/>
            <person name="Nolan M."/>
            <person name="Lipzen A."/>
            <person name="Salamov A."/>
            <person name="Henrissat B."/>
            <person name="Wiebenga A."/>
            <person name="De vries R.P."/>
            <person name="Grigoriev I.V."/>
            <person name="Mortensen U.H."/>
            <person name="Andersen M.R."/>
            <person name="Baker S.E."/>
        </authorList>
    </citation>
    <scope>NUCLEOTIDE SEQUENCE [LARGE SCALE GENOMIC DNA]</scope>
    <source>
        <strain evidence="2 3">CBS 101889</strain>
    </source>
</reference>
<protein>
    <submittedName>
        <fullName evidence="2">Uncharacterized protein</fullName>
    </submittedName>
</protein>
<dbReference type="GeneID" id="37202964"/>
<name>A0A395HK74_ASPHC</name>
<dbReference type="AlphaFoldDB" id="A0A395HK74"/>
<proteinExistence type="predicted"/>
<dbReference type="RefSeq" id="XP_025546759.1">
    <property type="nucleotide sequence ID" value="XM_025698675.1"/>
</dbReference>
<keyword evidence="1" id="KW-0472">Membrane</keyword>
<dbReference type="VEuPathDB" id="FungiDB:BO97DRAFT_446688"/>
<dbReference type="OrthoDB" id="4471216at2759"/>
<accession>A0A395HK74</accession>
<dbReference type="Proteomes" id="UP000248961">
    <property type="component" value="Unassembled WGS sequence"/>
</dbReference>
<keyword evidence="1" id="KW-0812">Transmembrane</keyword>
<dbReference type="EMBL" id="KZ824327">
    <property type="protein sequence ID" value="RAL07605.1"/>
    <property type="molecule type" value="Genomic_DNA"/>
</dbReference>
<keyword evidence="1" id="KW-1133">Transmembrane helix</keyword>
<evidence type="ECO:0000313" key="2">
    <source>
        <dbReference type="EMBL" id="RAL07605.1"/>
    </source>
</evidence>
<gene>
    <name evidence="2" type="ORF">BO97DRAFT_446688</name>
</gene>
<evidence type="ECO:0000313" key="3">
    <source>
        <dbReference type="Proteomes" id="UP000248961"/>
    </source>
</evidence>
<feature type="transmembrane region" description="Helical" evidence="1">
    <location>
        <begin position="12"/>
        <end position="30"/>
    </location>
</feature>
<evidence type="ECO:0000256" key="1">
    <source>
        <dbReference type="SAM" id="Phobius"/>
    </source>
</evidence>
<keyword evidence="3" id="KW-1185">Reference proteome</keyword>
<sequence length="97" mass="10866">MSSWSPETIVALVALLVTAPSSLLVIWKYYRRHRRYCSSPQTYAVGTPLEPTMVNLSARPATSPILDSSVALEAGLSYRDIFVEMHVRQMGFYAERG</sequence>